<keyword evidence="5 6" id="KW-0349">Heme</keyword>
<dbReference type="InterPro" id="IPR036396">
    <property type="entry name" value="Cyt_P450_sf"/>
</dbReference>
<name>A0A9W8Y5A0_9PLEO</name>
<evidence type="ECO:0008006" key="10">
    <source>
        <dbReference type="Google" id="ProtNLM"/>
    </source>
</evidence>
<keyword evidence="7" id="KW-1133">Transmembrane helix</keyword>
<dbReference type="AlphaFoldDB" id="A0A9W8Y5A0"/>
<feature type="transmembrane region" description="Helical" evidence="7">
    <location>
        <begin position="6"/>
        <end position="25"/>
    </location>
</feature>
<dbReference type="PANTHER" id="PTHR24305">
    <property type="entry name" value="CYTOCHROME P450"/>
    <property type="match status" value="1"/>
</dbReference>
<keyword evidence="3 5" id="KW-0479">Metal-binding</keyword>
<sequence length="555" mass="61567">MEGGTAYLSLSALAGLVAIALYVAYTAIRPKPLPGIPYNLSAASKLLGDVPEMMGYVLRTKRIFAFIKPGGLPWVVVTDPMESQDILLRRGREFDRSVFGELIGGILPEQHIQFLSTDARFKNNRALINHLMAPTFIKEVSAPEVYKSIETLIRVWQAKCEKAQGRPFVAHGDITYAALDAIFASSFGLPEEESNTYQRLAAVERSTPSVPSNVDEPVEFPDGRVPDIFSAVLTLANSVTDTQLSPAPRLTSWVLRKLPYMRKATAIKDQYIRDQVAQCVQLINKGSEKPRSALHSVLVREKETAGKEDRQPDYYKRAIADEFFGFMMAGHDTTATTVAWGIKLLADNPASQETLRSALHDAFPEALSEARAPTYAELARTSTPYLDAVVEEILHHANTIAFVVRQALQDTTVLNRRVPKGTDVFLMANGAGYLEANMPVQDSDRSPGARRTENKALTGLWDNASISLFQPERWLKAQAETGTETFDPMAGPSLPFGLGPRGCFGKRLALQALKIQFALIVWHFRLLKCPEELSGYEAVQRFAREPVQCWLRLEL</sequence>
<evidence type="ECO:0000313" key="8">
    <source>
        <dbReference type="EMBL" id="KAJ4368080.1"/>
    </source>
</evidence>
<comment type="similarity">
    <text evidence="2 6">Belongs to the cytochrome P450 family.</text>
</comment>
<dbReference type="PROSITE" id="PS00086">
    <property type="entry name" value="CYTOCHROME_P450"/>
    <property type="match status" value="1"/>
</dbReference>
<organism evidence="8 9">
    <name type="scientific">Neocucurbitaria cava</name>
    <dbReference type="NCBI Taxonomy" id="798079"/>
    <lineage>
        <taxon>Eukaryota</taxon>
        <taxon>Fungi</taxon>
        <taxon>Dikarya</taxon>
        <taxon>Ascomycota</taxon>
        <taxon>Pezizomycotina</taxon>
        <taxon>Dothideomycetes</taxon>
        <taxon>Pleosporomycetidae</taxon>
        <taxon>Pleosporales</taxon>
        <taxon>Pleosporineae</taxon>
        <taxon>Cucurbitariaceae</taxon>
        <taxon>Neocucurbitaria</taxon>
    </lineage>
</organism>
<evidence type="ECO:0000256" key="6">
    <source>
        <dbReference type="RuleBase" id="RU000461"/>
    </source>
</evidence>
<dbReference type="Pfam" id="PF00067">
    <property type="entry name" value="p450"/>
    <property type="match status" value="2"/>
</dbReference>
<keyword evidence="7" id="KW-0472">Membrane</keyword>
<dbReference type="PANTHER" id="PTHR24305:SF232">
    <property type="entry name" value="P450, PUTATIVE (EUROFUNG)-RELATED"/>
    <property type="match status" value="1"/>
</dbReference>
<keyword evidence="6" id="KW-0503">Monooxygenase</keyword>
<evidence type="ECO:0000256" key="1">
    <source>
        <dbReference type="ARBA" id="ARBA00001971"/>
    </source>
</evidence>
<reference evidence="8" key="1">
    <citation type="submission" date="2022-10" db="EMBL/GenBank/DDBJ databases">
        <title>Tapping the CABI collections for fungal endophytes: first genome assemblies for Collariella, Neodidymelliopsis, Ascochyta clinopodiicola, Didymella pomorum, Didymosphaeria variabile, Neocosmospora piperis and Neocucurbitaria cava.</title>
        <authorList>
            <person name="Hill R."/>
        </authorList>
    </citation>
    <scope>NUCLEOTIDE SEQUENCE</scope>
    <source>
        <strain evidence="8">IMI 356814</strain>
    </source>
</reference>
<evidence type="ECO:0000256" key="3">
    <source>
        <dbReference type="ARBA" id="ARBA00022723"/>
    </source>
</evidence>
<comment type="caution">
    <text evidence="8">The sequence shown here is derived from an EMBL/GenBank/DDBJ whole genome shotgun (WGS) entry which is preliminary data.</text>
</comment>
<dbReference type="GO" id="GO:0005506">
    <property type="term" value="F:iron ion binding"/>
    <property type="evidence" value="ECO:0007669"/>
    <property type="project" value="InterPro"/>
</dbReference>
<dbReference type="InterPro" id="IPR050121">
    <property type="entry name" value="Cytochrome_P450_monoxygenase"/>
</dbReference>
<dbReference type="PRINTS" id="PR00463">
    <property type="entry name" value="EP450I"/>
</dbReference>
<evidence type="ECO:0000256" key="2">
    <source>
        <dbReference type="ARBA" id="ARBA00010617"/>
    </source>
</evidence>
<protein>
    <recommendedName>
        <fullName evidence="10">Cytochrome P450</fullName>
    </recommendedName>
</protein>
<keyword evidence="4 5" id="KW-0408">Iron</keyword>
<keyword evidence="6" id="KW-0560">Oxidoreductase</keyword>
<dbReference type="InterPro" id="IPR017972">
    <property type="entry name" value="Cyt_P450_CS"/>
</dbReference>
<gene>
    <name evidence="8" type="ORF">N0V83_006435</name>
</gene>
<evidence type="ECO:0000256" key="7">
    <source>
        <dbReference type="SAM" id="Phobius"/>
    </source>
</evidence>
<accession>A0A9W8Y5A0</accession>
<feature type="binding site" description="axial binding residue" evidence="5">
    <location>
        <position position="503"/>
    </location>
    <ligand>
        <name>heme</name>
        <dbReference type="ChEBI" id="CHEBI:30413"/>
    </ligand>
    <ligandPart>
        <name>Fe</name>
        <dbReference type="ChEBI" id="CHEBI:18248"/>
    </ligandPart>
</feature>
<dbReference type="PRINTS" id="PR00385">
    <property type="entry name" value="P450"/>
</dbReference>
<proteinExistence type="inferred from homology"/>
<dbReference type="OrthoDB" id="1470350at2759"/>
<keyword evidence="9" id="KW-1185">Reference proteome</keyword>
<evidence type="ECO:0000256" key="4">
    <source>
        <dbReference type="ARBA" id="ARBA00023004"/>
    </source>
</evidence>
<comment type="cofactor">
    <cofactor evidence="1 5">
        <name>heme</name>
        <dbReference type="ChEBI" id="CHEBI:30413"/>
    </cofactor>
</comment>
<dbReference type="GO" id="GO:0020037">
    <property type="term" value="F:heme binding"/>
    <property type="evidence" value="ECO:0007669"/>
    <property type="project" value="InterPro"/>
</dbReference>
<dbReference type="GO" id="GO:0004497">
    <property type="term" value="F:monooxygenase activity"/>
    <property type="evidence" value="ECO:0007669"/>
    <property type="project" value="UniProtKB-KW"/>
</dbReference>
<dbReference type="GO" id="GO:0016705">
    <property type="term" value="F:oxidoreductase activity, acting on paired donors, with incorporation or reduction of molecular oxygen"/>
    <property type="evidence" value="ECO:0007669"/>
    <property type="project" value="InterPro"/>
</dbReference>
<evidence type="ECO:0000256" key="5">
    <source>
        <dbReference type="PIRSR" id="PIRSR602401-1"/>
    </source>
</evidence>
<dbReference type="InterPro" id="IPR002401">
    <property type="entry name" value="Cyt_P450_E_grp-I"/>
</dbReference>
<evidence type="ECO:0000313" key="9">
    <source>
        <dbReference type="Proteomes" id="UP001140560"/>
    </source>
</evidence>
<dbReference type="Proteomes" id="UP001140560">
    <property type="component" value="Unassembled WGS sequence"/>
</dbReference>
<dbReference type="InterPro" id="IPR001128">
    <property type="entry name" value="Cyt_P450"/>
</dbReference>
<dbReference type="EMBL" id="JAPEUY010000011">
    <property type="protein sequence ID" value="KAJ4368080.1"/>
    <property type="molecule type" value="Genomic_DNA"/>
</dbReference>
<keyword evidence="7" id="KW-0812">Transmembrane</keyword>
<dbReference type="SUPFAM" id="SSF48264">
    <property type="entry name" value="Cytochrome P450"/>
    <property type="match status" value="1"/>
</dbReference>
<dbReference type="Gene3D" id="1.10.630.10">
    <property type="entry name" value="Cytochrome P450"/>
    <property type="match status" value="1"/>
</dbReference>